<evidence type="ECO:0000259" key="2">
    <source>
        <dbReference type="PROSITE" id="PS50943"/>
    </source>
</evidence>
<keyword evidence="1" id="KW-0238">DNA-binding</keyword>
<dbReference type="CDD" id="cd00093">
    <property type="entry name" value="HTH_XRE"/>
    <property type="match status" value="1"/>
</dbReference>
<dbReference type="Pfam" id="PF01381">
    <property type="entry name" value="HTH_3"/>
    <property type="match status" value="1"/>
</dbReference>
<protein>
    <submittedName>
        <fullName evidence="3">Addiction module HigA family antidote</fullName>
    </submittedName>
</protein>
<dbReference type="PANTHER" id="PTHR36924:SF1">
    <property type="entry name" value="ANTITOXIN HIGA-1"/>
    <property type="match status" value="1"/>
</dbReference>
<dbReference type="NCBIfam" id="TIGR02607">
    <property type="entry name" value="antidote_HigA"/>
    <property type="match status" value="1"/>
</dbReference>
<dbReference type="PROSITE" id="PS50943">
    <property type="entry name" value="HTH_CROC1"/>
    <property type="match status" value="1"/>
</dbReference>
<sequence length="105" mass="11710">MYNPAHPGFVLREYLGDIAVTDAAKSLGITRAALSRILNSNAGISADMALRLEAALGTRAEMWTEMQSQYELWIASQHKRPEIKPMEYPVCSAAEIIHDTRDLSY</sequence>
<organism evidence="3 4">
    <name type="scientific">Photorhabdus asymbiotica</name>
    <dbReference type="NCBI Taxonomy" id="291112"/>
    <lineage>
        <taxon>Bacteria</taxon>
        <taxon>Pseudomonadati</taxon>
        <taxon>Pseudomonadota</taxon>
        <taxon>Gammaproteobacteria</taxon>
        <taxon>Enterobacterales</taxon>
        <taxon>Morganellaceae</taxon>
        <taxon>Photorhabdus</taxon>
    </lineage>
</organism>
<gene>
    <name evidence="3" type="ORF">BDD30_3570</name>
</gene>
<keyword evidence="4" id="KW-1185">Reference proteome</keyword>
<comment type="caution">
    <text evidence="3">The sequence shown here is derived from an EMBL/GenBank/DDBJ whole genome shotgun (WGS) entry which is preliminary data.</text>
</comment>
<evidence type="ECO:0000313" key="3">
    <source>
        <dbReference type="EMBL" id="RKS56937.1"/>
    </source>
</evidence>
<evidence type="ECO:0000256" key="1">
    <source>
        <dbReference type="ARBA" id="ARBA00023125"/>
    </source>
</evidence>
<dbReference type="InterPro" id="IPR013430">
    <property type="entry name" value="Toxin_antidote_HigA"/>
</dbReference>
<dbReference type="Proteomes" id="UP000280955">
    <property type="component" value="Unassembled WGS sequence"/>
</dbReference>
<reference evidence="3 4" key="1">
    <citation type="submission" date="2018-10" db="EMBL/GenBank/DDBJ databases">
        <title>Genomic Encyclopedia of Archaeal and Bacterial Type Strains, Phase II (KMG-II): from individual species to whole genera.</title>
        <authorList>
            <person name="Goeker M."/>
        </authorList>
    </citation>
    <scope>NUCLEOTIDE SEQUENCE [LARGE SCALE GENOMIC DNA]</scope>
    <source>
        <strain evidence="3 4">DSM 15149</strain>
    </source>
</reference>
<dbReference type="PANTHER" id="PTHR36924">
    <property type="entry name" value="ANTITOXIN HIGA-1"/>
    <property type="match status" value="1"/>
</dbReference>
<dbReference type="InterPro" id="IPR010982">
    <property type="entry name" value="Lambda_DNA-bd_dom_sf"/>
</dbReference>
<proteinExistence type="predicted"/>
<dbReference type="SUPFAM" id="SSF47413">
    <property type="entry name" value="lambda repressor-like DNA-binding domains"/>
    <property type="match status" value="1"/>
</dbReference>
<name>A0ABX9SLI6_9GAMM</name>
<feature type="domain" description="HTH cro/C1-type" evidence="2">
    <location>
        <begin position="21"/>
        <end position="63"/>
    </location>
</feature>
<dbReference type="InterPro" id="IPR001387">
    <property type="entry name" value="Cro/C1-type_HTH"/>
</dbReference>
<dbReference type="Gene3D" id="1.10.260.40">
    <property type="entry name" value="lambda repressor-like DNA-binding domains"/>
    <property type="match status" value="1"/>
</dbReference>
<dbReference type="EMBL" id="RBLJ01000004">
    <property type="protein sequence ID" value="RKS56937.1"/>
    <property type="molecule type" value="Genomic_DNA"/>
</dbReference>
<evidence type="ECO:0000313" key="4">
    <source>
        <dbReference type="Proteomes" id="UP000280955"/>
    </source>
</evidence>
<accession>A0ABX9SLI6</accession>